<feature type="transmembrane region" description="Helical" evidence="1">
    <location>
        <begin position="176"/>
        <end position="194"/>
    </location>
</feature>
<protein>
    <recommendedName>
        <fullName evidence="4">Integral membrane protein</fullName>
    </recommendedName>
</protein>
<dbReference type="EMBL" id="JQCD01000021">
    <property type="protein sequence ID" value="KRN77399.1"/>
    <property type="molecule type" value="Genomic_DNA"/>
</dbReference>
<dbReference type="PATRIC" id="fig|1620.3.peg.1793"/>
<feature type="transmembrane region" description="Helical" evidence="1">
    <location>
        <begin position="88"/>
        <end position="108"/>
    </location>
</feature>
<dbReference type="InterPro" id="IPR005325">
    <property type="entry name" value="DUF308_memb"/>
</dbReference>
<accession>A0A0R2JS82</accession>
<keyword evidence="1" id="KW-1133">Transmembrane helix</keyword>
<feature type="transmembrane region" description="Helical" evidence="1">
    <location>
        <begin position="146"/>
        <end position="164"/>
    </location>
</feature>
<reference evidence="2 3" key="1">
    <citation type="journal article" date="2015" name="Genome Announc.">
        <title>Expanding the biotechnology potential of lactobacilli through comparative genomics of 213 strains and associated genera.</title>
        <authorList>
            <person name="Sun Z."/>
            <person name="Harris H.M."/>
            <person name="McCann A."/>
            <person name="Guo C."/>
            <person name="Argimon S."/>
            <person name="Zhang W."/>
            <person name="Yang X."/>
            <person name="Jeffery I.B."/>
            <person name="Cooney J.C."/>
            <person name="Kagawa T.F."/>
            <person name="Liu W."/>
            <person name="Song Y."/>
            <person name="Salvetti E."/>
            <person name="Wrobel A."/>
            <person name="Rasinkangas P."/>
            <person name="Parkhill J."/>
            <person name="Rea M.C."/>
            <person name="O'Sullivan O."/>
            <person name="Ritari J."/>
            <person name="Douillard F.P."/>
            <person name="Paul Ross R."/>
            <person name="Yang R."/>
            <person name="Briner A.E."/>
            <person name="Felis G.E."/>
            <person name="de Vos W.M."/>
            <person name="Barrangou R."/>
            <person name="Klaenhammer T.R."/>
            <person name="Caufield P.W."/>
            <person name="Cui Y."/>
            <person name="Zhang H."/>
            <person name="O'Toole P.W."/>
        </authorList>
    </citation>
    <scope>NUCLEOTIDE SEQUENCE [LARGE SCALE GENOMIC DNA]</scope>
    <source>
        <strain evidence="2 3">DSM 20014</strain>
    </source>
</reference>
<evidence type="ECO:0000313" key="3">
    <source>
        <dbReference type="Proteomes" id="UP000051673"/>
    </source>
</evidence>
<organism evidence="2 3">
    <name type="scientific">Weissella minor</name>
    <dbReference type="NCBI Taxonomy" id="1620"/>
    <lineage>
        <taxon>Bacteria</taxon>
        <taxon>Bacillati</taxon>
        <taxon>Bacillota</taxon>
        <taxon>Bacilli</taxon>
        <taxon>Lactobacillales</taxon>
        <taxon>Lactobacillaceae</taxon>
        <taxon>Weissella</taxon>
    </lineage>
</organism>
<dbReference type="InterPro" id="IPR052712">
    <property type="entry name" value="Acid_resist_chaperone_HdeD"/>
</dbReference>
<dbReference type="OrthoDB" id="2149214at2"/>
<gene>
    <name evidence="2" type="ORF">IV67_GL001757</name>
</gene>
<feature type="transmembrane region" description="Helical" evidence="1">
    <location>
        <begin position="114"/>
        <end position="134"/>
    </location>
</feature>
<evidence type="ECO:0000256" key="1">
    <source>
        <dbReference type="SAM" id="Phobius"/>
    </source>
</evidence>
<feature type="transmembrane region" description="Helical" evidence="1">
    <location>
        <begin position="35"/>
        <end position="54"/>
    </location>
</feature>
<keyword evidence="1" id="KW-0812">Transmembrane</keyword>
<dbReference type="Pfam" id="PF03729">
    <property type="entry name" value="DUF308"/>
    <property type="match status" value="1"/>
</dbReference>
<feature type="transmembrane region" description="Helical" evidence="1">
    <location>
        <begin position="60"/>
        <end position="81"/>
    </location>
</feature>
<keyword evidence="1" id="KW-0472">Membrane</keyword>
<dbReference type="Proteomes" id="UP000051673">
    <property type="component" value="Unassembled WGS sequence"/>
</dbReference>
<evidence type="ECO:0008006" key="4">
    <source>
        <dbReference type="Google" id="ProtNLM"/>
    </source>
</evidence>
<keyword evidence="3" id="KW-1185">Reference proteome</keyword>
<dbReference type="AlphaFoldDB" id="A0A0R2JS82"/>
<dbReference type="RefSeq" id="WP_057786989.1">
    <property type="nucleotide sequence ID" value="NZ_CBDALJ010000023.1"/>
</dbReference>
<dbReference type="PANTHER" id="PTHR34989">
    <property type="entry name" value="PROTEIN HDED"/>
    <property type="match status" value="1"/>
</dbReference>
<name>A0A0R2JS82_9LACO</name>
<comment type="caution">
    <text evidence="2">The sequence shown here is derived from an EMBL/GenBank/DDBJ whole genome shotgun (WGS) entry which is preliminary data.</text>
</comment>
<proteinExistence type="predicted"/>
<evidence type="ECO:0000313" key="2">
    <source>
        <dbReference type="EMBL" id="KRN77399.1"/>
    </source>
</evidence>
<dbReference type="PANTHER" id="PTHR34989:SF1">
    <property type="entry name" value="PROTEIN HDED"/>
    <property type="match status" value="1"/>
</dbReference>
<dbReference type="GO" id="GO:0005886">
    <property type="term" value="C:plasma membrane"/>
    <property type="evidence" value="ECO:0007669"/>
    <property type="project" value="TreeGrafter"/>
</dbReference>
<sequence length="200" mass="22251">MSKQEVNPETEPDVTVRPESKPEQKVIVTELTRRFLVGAGIVSIVLGILAFIFPENTLTSMTPLFAIFSIFIAVIDLMLFSKSTYLRGAFLMSALLSTVLGLIFLFRQDVTKDFSSLIFGFWILFNATSMLAQSWSPELLRNWQRLITLALGAVGLGMGLYLTLVSDIPASTMTTLIGIFSDILGIFFLFIALFSPRHKN</sequence>